<gene>
    <name evidence="6" type="ORF">KDL01_07080</name>
</gene>
<evidence type="ECO:0000313" key="7">
    <source>
        <dbReference type="Proteomes" id="UP000675781"/>
    </source>
</evidence>
<feature type="transmembrane region" description="Helical" evidence="5">
    <location>
        <begin position="285"/>
        <end position="303"/>
    </location>
</feature>
<name>A0A941EPY7_9ACTN</name>
<feature type="transmembrane region" description="Helical" evidence="5">
    <location>
        <begin position="16"/>
        <end position="35"/>
    </location>
</feature>
<dbReference type="Proteomes" id="UP000675781">
    <property type="component" value="Unassembled WGS sequence"/>
</dbReference>
<dbReference type="PANTHER" id="PTHR23514:SF13">
    <property type="entry name" value="INNER MEMBRANE PROTEIN YBJJ"/>
    <property type="match status" value="1"/>
</dbReference>
<organism evidence="6 7">
    <name type="scientific">Actinospica durhamensis</name>
    <dbReference type="NCBI Taxonomy" id="1508375"/>
    <lineage>
        <taxon>Bacteria</taxon>
        <taxon>Bacillati</taxon>
        <taxon>Actinomycetota</taxon>
        <taxon>Actinomycetes</taxon>
        <taxon>Catenulisporales</taxon>
        <taxon>Actinospicaceae</taxon>
        <taxon>Actinospica</taxon>
    </lineage>
</organism>
<keyword evidence="4 5" id="KW-0472">Membrane</keyword>
<accession>A0A941EPY7</accession>
<feature type="transmembrane region" description="Helical" evidence="5">
    <location>
        <begin position="309"/>
        <end position="330"/>
    </location>
</feature>
<feature type="transmembrane region" description="Helical" evidence="5">
    <location>
        <begin position="169"/>
        <end position="191"/>
    </location>
</feature>
<dbReference type="SUPFAM" id="SSF103473">
    <property type="entry name" value="MFS general substrate transporter"/>
    <property type="match status" value="1"/>
</dbReference>
<evidence type="ECO:0000256" key="5">
    <source>
        <dbReference type="SAM" id="Phobius"/>
    </source>
</evidence>
<evidence type="ECO:0000313" key="6">
    <source>
        <dbReference type="EMBL" id="MBR7833019.1"/>
    </source>
</evidence>
<comment type="caution">
    <text evidence="6">The sequence shown here is derived from an EMBL/GenBank/DDBJ whole genome shotgun (WGS) entry which is preliminary data.</text>
</comment>
<feature type="transmembrane region" description="Helical" evidence="5">
    <location>
        <begin position="134"/>
        <end position="157"/>
    </location>
</feature>
<reference evidence="6" key="1">
    <citation type="submission" date="2021-04" db="EMBL/GenBank/DDBJ databases">
        <title>Genome based classification of Actinospica acidithermotolerans sp. nov., an actinobacterium isolated from an Indonesian hot spring.</title>
        <authorList>
            <person name="Kusuma A.B."/>
            <person name="Putra K.E."/>
            <person name="Nafisah S."/>
            <person name="Loh J."/>
            <person name="Nouioui I."/>
            <person name="Goodfellow M."/>
        </authorList>
    </citation>
    <scope>NUCLEOTIDE SEQUENCE</scope>
    <source>
        <strain evidence="6">CSCA 57</strain>
    </source>
</reference>
<protein>
    <submittedName>
        <fullName evidence="6">MFS transporter</fullName>
    </submittedName>
</protein>
<feature type="transmembrane region" description="Helical" evidence="5">
    <location>
        <begin position="342"/>
        <end position="364"/>
    </location>
</feature>
<dbReference type="CDD" id="cd17393">
    <property type="entry name" value="MFS_MosC_like"/>
    <property type="match status" value="1"/>
</dbReference>
<dbReference type="InterPro" id="IPR051788">
    <property type="entry name" value="MFS_Transporter"/>
</dbReference>
<sequence length="409" mass="39890">MLEPPGSPTALSLHRARIAVATMFLVNGMLFGDWVPRIPMIKERIHAGTGPLGLALLGIAVGALLTKPSAGRLVARYGSGPVTRVGITLSCAALVLPALAVNVPTLALCLLGFGGAMGVNDVAMNAHGVLVQRLMGRSILSSCHGVYSVGGVAGALIGGRAAALGISPLVHFGVAAAALGALALAASRWLLPPGGESPGGGAVAADGRAGLGRDRLVLLYLLGAIGLCGMVGEGAVGDWGAVYLQNNLGSGAEFAATGYIAYSVAMAAGRLGGDRFISRWGGPRVAAVATAFGGAGLAAGLSAGRPFAAVAGFAVLGLGLSVVNPVAYSLAGTVGGDEAGPALAVVSGVGGCGMLAGPPVIGFIAEGVGLPAALGTVSVLAFLNVLLISVAGRRVRVPAVAPVPAESAS</sequence>
<keyword evidence="7" id="KW-1185">Reference proteome</keyword>
<keyword evidence="3 5" id="KW-1133">Transmembrane helix</keyword>
<dbReference type="PANTHER" id="PTHR23514">
    <property type="entry name" value="BYPASS OF STOP CODON PROTEIN 6"/>
    <property type="match status" value="1"/>
</dbReference>
<dbReference type="InterPro" id="IPR036259">
    <property type="entry name" value="MFS_trans_sf"/>
</dbReference>
<proteinExistence type="predicted"/>
<evidence type="ECO:0000256" key="3">
    <source>
        <dbReference type="ARBA" id="ARBA00022989"/>
    </source>
</evidence>
<feature type="transmembrane region" description="Helical" evidence="5">
    <location>
        <begin position="47"/>
        <end position="65"/>
    </location>
</feature>
<feature type="transmembrane region" description="Helical" evidence="5">
    <location>
        <begin position="85"/>
        <end position="113"/>
    </location>
</feature>
<comment type="subcellular location">
    <subcellularLocation>
        <location evidence="1">Membrane</location>
        <topology evidence="1">Multi-pass membrane protein</topology>
    </subcellularLocation>
</comment>
<evidence type="ECO:0000256" key="1">
    <source>
        <dbReference type="ARBA" id="ARBA00004141"/>
    </source>
</evidence>
<dbReference type="GO" id="GO:0022857">
    <property type="term" value="F:transmembrane transporter activity"/>
    <property type="evidence" value="ECO:0007669"/>
    <property type="project" value="InterPro"/>
</dbReference>
<dbReference type="GO" id="GO:0016020">
    <property type="term" value="C:membrane"/>
    <property type="evidence" value="ECO:0007669"/>
    <property type="project" value="UniProtKB-SubCell"/>
</dbReference>
<keyword evidence="2 5" id="KW-0812">Transmembrane</keyword>
<feature type="transmembrane region" description="Helical" evidence="5">
    <location>
        <begin position="217"/>
        <end position="236"/>
    </location>
</feature>
<evidence type="ECO:0000256" key="2">
    <source>
        <dbReference type="ARBA" id="ARBA00022692"/>
    </source>
</evidence>
<dbReference type="AlphaFoldDB" id="A0A941EPY7"/>
<dbReference type="EMBL" id="JAGSOG010000021">
    <property type="protein sequence ID" value="MBR7833019.1"/>
    <property type="molecule type" value="Genomic_DNA"/>
</dbReference>
<dbReference type="Gene3D" id="1.20.1250.20">
    <property type="entry name" value="MFS general substrate transporter like domains"/>
    <property type="match status" value="2"/>
</dbReference>
<feature type="transmembrane region" description="Helical" evidence="5">
    <location>
        <begin position="256"/>
        <end position="273"/>
    </location>
</feature>
<dbReference type="Pfam" id="PF07690">
    <property type="entry name" value="MFS_1"/>
    <property type="match status" value="1"/>
</dbReference>
<dbReference type="InterPro" id="IPR011701">
    <property type="entry name" value="MFS"/>
</dbReference>
<evidence type="ECO:0000256" key="4">
    <source>
        <dbReference type="ARBA" id="ARBA00023136"/>
    </source>
</evidence>
<feature type="transmembrane region" description="Helical" evidence="5">
    <location>
        <begin position="370"/>
        <end position="391"/>
    </location>
</feature>
<dbReference type="RefSeq" id="WP_212527543.1">
    <property type="nucleotide sequence ID" value="NZ_JAGSOG010000021.1"/>
</dbReference>